<name>A0A7H9HSA0_9SACH</name>
<accession>A0A7H9HSA0</accession>
<proteinExistence type="predicted"/>
<dbReference type="Gene3D" id="3.50.50.60">
    <property type="entry name" value="FAD/NAD(P)-binding domain"/>
    <property type="match status" value="1"/>
</dbReference>
<evidence type="ECO:0000313" key="3">
    <source>
        <dbReference type="Proteomes" id="UP000510647"/>
    </source>
</evidence>
<dbReference type="InterPro" id="IPR036188">
    <property type="entry name" value="FAD/NAD-bd_sf"/>
</dbReference>
<dbReference type="PANTHER" id="PTHR10742">
    <property type="entry name" value="FLAVIN MONOAMINE OXIDASE"/>
    <property type="match status" value="1"/>
</dbReference>
<dbReference type="PANTHER" id="PTHR10742:SF410">
    <property type="entry name" value="LYSINE-SPECIFIC HISTONE DEMETHYLASE 2"/>
    <property type="match status" value="1"/>
</dbReference>
<dbReference type="Pfam" id="PF01593">
    <property type="entry name" value="Amino_oxidase"/>
    <property type="match status" value="1"/>
</dbReference>
<keyword evidence="3" id="KW-1185">Reference proteome</keyword>
<organism evidence="2 3">
    <name type="scientific">Torulaspora globosa</name>
    <dbReference type="NCBI Taxonomy" id="48254"/>
    <lineage>
        <taxon>Eukaryota</taxon>
        <taxon>Fungi</taxon>
        <taxon>Dikarya</taxon>
        <taxon>Ascomycota</taxon>
        <taxon>Saccharomycotina</taxon>
        <taxon>Saccharomycetes</taxon>
        <taxon>Saccharomycetales</taxon>
        <taxon>Saccharomycetaceae</taxon>
        <taxon>Torulaspora</taxon>
    </lineage>
</organism>
<dbReference type="EMBL" id="CP059270">
    <property type="protein sequence ID" value="QLQ80181.1"/>
    <property type="molecule type" value="Genomic_DNA"/>
</dbReference>
<gene>
    <name evidence="2" type="ORF">HG537_0D01820</name>
</gene>
<feature type="domain" description="Amine oxidase" evidence="1">
    <location>
        <begin position="15"/>
        <end position="498"/>
    </location>
</feature>
<dbReference type="SUPFAM" id="SSF51905">
    <property type="entry name" value="FAD/NAD(P)-binding domain"/>
    <property type="match status" value="1"/>
</dbReference>
<dbReference type="InterPro" id="IPR002937">
    <property type="entry name" value="Amino_oxidase"/>
</dbReference>
<evidence type="ECO:0000259" key="1">
    <source>
        <dbReference type="Pfam" id="PF01593"/>
    </source>
</evidence>
<dbReference type="OrthoDB" id="5046242at2759"/>
<evidence type="ECO:0000313" key="2">
    <source>
        <dbReference type="EMBL" id="QLQ80181.1"/>
    </source>
</evidence>
<protein>
    <recommendedName>
        <fullName evidence="1">Amine oxidase domain-containing protein</fullName>
    </recommendedName>
</protein>
<dbReference type="AlphaFoldDB" id="A0A7H9HSA0"/>
<dbReference type="InterPro" id="IPR050281">
    <property type="entry name" value="Flavin_monoamine_oxidase"/>
</dbReference>
<dbReference type="GO" id="GO:0016491">
    <property type="term" value="F:oxidoreductase activity"/>
    <property type="evidence" value="ECO:0007669"/>
    <property type="project" value="InterPro"/>
</dbReference>
<reference evidence="2 3" key="1">
    <citation type="submission" date="2020-06" db="EMBL/GenBank/DDBJ databases">
        <title>The yeast mating-type switching endonuclease HO is a domesticated member of an unorthodox homing genetic element family.</title>
        <authorList>
            <person name="Coughlan A.Y."/>
            <person name="Lombardi L."/>
            <person name="Braun-Galleani S."/>
            <person name="Martos A.R."/>
            <person name="Galeote V."/>
            <person name="Bigey F."/>
            <person name="Dequin S."/>
            <person name="Byrne K.P."/>
            <person name="Wolfe K.H."/>
        </authorList>
    </citation>
    <scope>NUCLEOTIDE SEQUENCE [LARGE SCALE GENOMIC DNA]</scope>
    <source>
        <strain evidence="2 3">CBS2947</strain>
    </source>
</reference>
<dbReference type="Gene3D" id="3.90.660.10">
    <property type="match status" value="1"/>
</dbReference>
<sequence length="503" mass="57231">MSVQDKAIVIVGAGIAGLKAASRLYECGVKSCVVLEARDRIGGRLHTVEGYQGRKYDLGASWHHDTLRNNLFLEEAQLPPSENGPRFVFDDDQAILIDQYRGRVDMDPEMNLEILEEELSCYTDHEFHQKLGVPDCSFYQMVMRYLFERRQFLTDDQIQYLPQVARFLELWHGVDWTILSAKDTYFGHIGRNAMVLNYDSVVDRIAKSFPSEWVKLRTEVDSIKRNDKVIVSTRNGEQFRCDHVIITVPQSVLGLSLEKSEPRKLGRIAFEPPLRMSIKKAFEKMHYGCLGKVIFEFEECQWSKERSRITTLANSTTEFVRKVRMINEFSQLLESLNEIDRRKDELGPWDHPHVFINLAKVSGIPSLVMLIQEPLTQFVESLSDKDIVFKFFESVLNKVMLTLGSGPVLNGMHKETVSTETGSPILRNIIVTNWSREPYSLGAYTACHPGDDPIDMVTALTAGQDDRIRFAGEHTIMDGAGCAYGAWESGKREADYVLANTSV</sequence>
<dbReference type="Proteomes" id="UP000510647">
    <property type="component" value="Chromosome 4"/>
</dbReference>
<dbReference type="SUPFAM" id="SSF54373">
    <property type="entry name" value="FAD-linked reductases, C-terminal domain"/>
    <property type="match status" value="1"/>
</dbReference>